<evidence type="ECO:0000256" key="7">
    <source>
        <dbReference type="SAM" id="Phobius"/>
    </source>
</evidence>
<keyword evidence="6" id="KW-0560">Oxidoreductase</keyword>
<dbReference type="GO" id="GO:0005506">
    <property type="term" value="F:iron ion binding"/>
    <property type="evidence" value="ECO:0007669"/>
    <property type="project" value="InterPro"/>
</dbReference>
<keyword evidence="3 5" id="KW-0479">Metal-binding</keyword>
<keyword evidence="5 6" id="KW-0349">Heme</keyword>
<dbReference type="InterPro" id="IPR050121">
    <property type="entry name" value="Cytochrome_P450_monoxygenase"/>
</dbReference>
<dbReference type="Gene3D" id="1.10.630.10">
    <property type="entry name" value="Cytochrome P450"/>
    <property type="match status" value="1"/>
</dbReference>
<dbReference type="HOGENOM" id="CLU_001570_14_2_1"/>
<keyword evidence="7" id="KW-0812">Transmembrane</keyword>
<name>A0A099P793_PICKU</name>
<feature type="binding site" description="axial binding residue" evidence="5">
    <location>
        <position position="466"/>
    </location>
    <ligand>
        <name>heme</name>
        <dbReference type="ChEBI" id="CHEBI:30413"/>
    </ligand>
    <ligandPart>
        <name>Fe</name>
        <dbReference type="ChEBI" id="CHEBI:18248"/>
    </ligandPart>
</feature>
<comment type="similarity">
    <text evidence="2 6">Belongs to the cytochrome P450 family.</text>
</comment>
<evidence type="ECO:0000256" key="1">
    <source>
        <dbReference type="ARBA" id="ARBA00001971"/>
    </source>
</evidence>
<dbReference type="PROSITE" id="PS00086">
    <property type="entry name" value="CYTOCHROME_P450"/>
    <property type="match status" value="1"/>
</dbReference>
<dbReference type="SUPFAM" id="SSF48264">
    <property type="entry name" value="Cytochrome P450"/>
    <property type="match status" value="1"/>
</dbReference>
<dbReference type="PANTHER" id="PTHR24305:SF166">
    <property type="entry name" value="CYTOCHROME P450 12A4, MITOCHONDRIAL-RELATED"/>
    <property type="match status" value="1"/>
</dbReference>
<dbReference type="PANTHER" id="PTHR24305">
    <property type="entry name" value="CYTOCHROME P450"/>
    <property type="match status" value="1"/>
</dbReference>
<evidence type="ECO:0000256" key="2">
    <source>
        <dbReference type="ARBA" id="ARBA00010617"/>
    </source>
</evidence>
<reference evidence="9" key="4">
    <citation type="submission" date="2017-01" db="EMBL/GenBank/DDBJ databases">
        <authorList>
            <person name="Mah S.A."/>
            <person name="Swanson W.J."/>
            <person name="Moy G.W."/>
            <person name="Vacquier V.D."/>
        </authorList>
    </citation>
    <scope>NUCLEOTIDE SEQUENCE [LARGE SCALE GENOMIC DNA]</scope>
    <source>
        <strain evidence="9">129</strain>
    </source>
</reference>
<dbReference type="PRINTS" id="PR00465">
    <property type="entry name" value="EP450IV"/>
</dbReference>
<evidence type="ECO:0000256" key="3">
    <source>
        <dbReference type="ARBA" id="ARBA00022723"/>
    </source>
</evidence>
<dbReference type="GO" id="GO:0016705">
    <property type="term" value="F:oxidoreductase activity, acting on paired donors, with incorporation or reduction of molecular oxygen"/>
    <property type="evidence" value="ECO:0007669"/>
    <property type="project" value="InterPro"/>
</dbReference>
<dbReference type="InterPro" id="IPR002403">
    <property type="entry name" value="Cyt_P450_E_grp-IV"/>
</dbReference>
<comment type="caution">
    <text evidence="8">The sequence shown here is derived from an EMBL/GenBank/DDBJ whole genome shotgun (WGS) entry which is preliminary data.</text>
</comment>
<proteinExistence type="inferred from homology"/>
<organism evidence="8 10">
    <name type="scientific">Pichia kudriavzevii</name>
    <name type="common">Yeast</name>
    <name type="synonym">Issatchenkia orientalis</name>
    <dbReference type="NCBI Taxonomy" id="4909"/>
    <lineage>
        <taxon>Eukaryota</taxon>
        <taxon>Fungi</taxon>
        <taxon>Dikarya</taxon>
        <taxon>Ascomycota</taxon>
        <taxon>Saccharomycotina</taxon>
        <taxon>Pichiomycetes</taxon>
        <taxon>Pichiales</taxon>
        <taxon>Pichiaceae</taxon>
        <taxon>Pichia</taxon>
    </lineage>
</organism>
<protein>
    <submittedName>
        <fullName evidence="9">Trichodiene oxygenase</fullName>
    </submittedName>
</protein>
<accession>A0A099P793</accession>
<keyword evidence="6" id="KW-0503">Monooxygenase</keyword>
<keyword evidence="4 5" id="KW-0408">Iron</keyword>
<dbReference type="EMBL" id="MQVM01000001">
    <property type="protein sequence ID" value="ONH77794.1"/>
    <property type="molecule type" value="Genomic_DNA"/>
</dbReference>
<dbReference type="PRINTS" id="PR00385">
    <property type="entry name" value="P450"/>
</dbReference>
<evidence type="ECO:0000256" key="4">
    <source>
        <dbReference type="ARBA" id="ARBA00023004"/>
    </source>
</evidence>
<keyword evidence="7" id="KW-1133">Transmembrane helix</keyword>
<dbReference type="InterPro" id="IPR036396">
    <property type="entry name" value="Cyt_P450_sf"/>
</dbReference>
<sequence>MLLELISSGSTADMYSAAIVVLSTALVYYFIIYPLYFHPLSDVPGPLICKLTRYWILFKSWNEERNRYVQALHEKYGTIVRIGPDQVDINDVAYLKDIYVGNFDKTGFYAQFVNYDSHCTFSTTDKGTHKESRKVSHKFYSKTNICSPTIMPRIERVIHDTLEVLHEKVNQPVNAFVLFCDMAMDAVSAFSFGNNYDSLLVDPFGKGERVVTDFGLQSSTGFWVTEMPQWYDWVVSKPVSKASQRCYDWIERQFNTAYDQLGKSISDGVESLLTVYFDFDFSNNKPIQKSKLFDKRRTKSEFFDHIAAGHVTTATTMSYFFYEMASKLEIQNRLREELLDVLNHGIPISSEDPEPISYSAVDDEAKLPFMHACMYENFRIHAGIPGQEPRLVPSKGLIFRGSGKVPVVKLPGGTVVTMQPWSLHRVHSTFPDPEKYDPQRWMDADKAQLKTMKGHLMHFGSGARMCIGQHLATAEIKMSMANIMCRYRVELVDDFDYEKDGAMMDIYTTVPRSEKMMLRFIPLKSL</sequence>
<keyword evidence="7" id="KW-0472">Membrane</keyword>
<evidence type="ECO:0000256" key="6">
    <source>
        <dbReference type="RuleBase" id="RU000461"/>
    </source>
</evidence>
<dbReference type="Pfam" id="PF00067">
    <property type="entry name" value="p450"/>
    <property type="match status" value="1"/>
</dbReference>
<dbReference type="InterPro" id="IPR017972">
    <property type="entry name" value="Cyt_P450_CS"/>
</dbReference>
<evidence type="ECO:0000256" key="5">
    <source>
        <dbReference type="PIRSR" id="PIRSR602403-1"/>
    </source>
</evidence>
<reference evidence="11" key="3">
    <citation type="journal article" date="2017" name="Genome Announc.">
        <title>Genome sequences of Cyberlindnera fabianii 65, Pichia kudriavzevii 129, and Saccharomyces cerevisiae 131 isolated from fermented masau fruits in Zimbabwe.</title>
        <authorList>
            <person name="van Rijswijck I.M.H."/>
            <person name="Derks M.F.L."/>
            <person name="Abee T."/>
            <person name="de Ridder D."/>
            <person name="Smid E.J."/>
        </authorList>
    </citation>
    <scope>NUCLEOTIDE SEQUENCE [LARGE SCALE GENOMIC DNA]</scope>
    <source>
        <strain evidence="11">129</strain>
    </source>
</reference>
<evidence type="ECO:0000313" key="11">
    <source>
        <dbReference type="Proteomes" id="UP000189274"/>
    </source>
</evidence>
<dbReference type="AlphaFoldDB" id="A0A099P793"/>
<dbReference type="Proteomes" id="UP000189274">
    <property type="component" value="Unassembled WGS sequence"/>
</dbReference>
<dbReference type="eggNOG" id="KOG0157">
    <property type="taxonomic scope" value="Eukaryota"/>
</dbReference>
<dbReference type="GO" id="GO:0020037">
    <property type="term" value="F:heme binding"/>
    <property type="evidence" value="ECO:0007669"/>
    <property type="project" value="InterPro"/>
</dbReference>
<evidence type="ECO:0000313" key="8">
    <source>
        <dbReference type="EMBL" id="KGK40122.1"/>
    </source>
</evidence>
<reference evidence="10" key="1">
    <citation type="journal article" date="2014" name="Microb. Cell Fact.">
        <title>Exploiting Issatchenkia orientalis SD108 for succinic acid production.</title>
        <authorList>
            <person name="Xiao H."/>
            <person name="Shao Z."/>
            <person name="Jiang Y."/>
            <person name="Dole S."/>
            <person name="Zhao H."/>
        </authorList>
    </citation>
    <scope>NUCLEOTIDE SEQUENCE [LARGE SCALE GENOMIC DNA]</scope>
    <source>
        <strain evidence="10">SD108</strain>
    </source>
</reference>
<dbReference type="Proteomes" id="UP000029867">
    <property type="component" value="Unassembled WGS sequence"/>
</dbReference>
<reference evidence="8" key="2">
    <citation type="submission" date="2014-08" db="EMBL/GenBank/DDBJ databases">
        <title>Exploiting Issatchenkia orientalis SD108 for Succinic Acid Production.</title>
        <authorList>
            <person name="Xiao H."/>
            <person name="Shao Z."/>
            <person name="Jiang Y."/>
            <person name="Dole S."/>
            <person name="Zhao H."/>
        </authorList>
    </citation>
    <scope>NUCLEOTIDE SEQUENCE [LARGE SCALE GENOMIC DNA]</scope>
    <source>
        <strain evidence="8">SD108</strain>
    </source>
</reference>
<comment type="cofactor">
    <cofactor evidence="1 5">
        <name>heme</name>
        <dbReference type="ChEBI" id="CHEBI:30413"/>
    </cofactor>
</comment>
<dbReference type="GO" id="GO:0004497">
    <property type="term" value="F:monooxygenase activity"/>
    <property type="evidence" value="ECO:0007669"/>
    <property type="project" value="UniProtKB-KW"/>
</dbReference>
<dbReference type="InterPro" id="IPR001128">
    <property type="entry name" value="Cyt_P450"/>
</dbReference>
<evidence type="ECO:0000313" key="9">
    <source>
        <dbReference type="EMBL" id="ONH77794.1"/>
    </source>
</evidence>
<dbReference type="EMBL" id="JQFK01000004">
    <property type="protein sequence ID" value="KGK40122.1"/>
    <property type="molecule type" value="Genomic_DNA"/>
</dbReference>
<dbReference type="VEuPathDB" id="FungiDB:C5L36_0E00700"/>
<evidence type="ECO:0000313" key="10">
    <source>
        <dbReference type="Proteomes" id="UP000029867"/>
    </source>
</evidence>
<feature type="transmembrane region" description="Helical" evidence="7">
    <location>
        <begin position="12"/>
        <end position="36"/>
    </location>
</feature>
<gene>
    <name evidence="9" type="ORF">BOH78_0305</name>
    <name evidence="8" type="ORF">JL09_g753</name>
</gene>